<dbReference type="Proteomes" id="UP000784294">
    <property type="component" value="Unassembled WGS sequence"/>
</dbReference>
<keyword evidence="3" id="KW-1185">Reference proteome</keyword>
<evidence type="ECO:0000313" key="2">
    <source>
        <dbReference type="EMBL" id="VEL36955.1"/>
    </source>
</evidence>
<accession>A0A448XHW0</accession>
<protein>
    <submittedName>
        <fullName evidence="2">Uncharacterized protein</fullName>
    </submittedName>
</protein>
<proteinExistence type="predicted"/>
<organism evidence="2 3">
    <name type="scientific">Protopolystoma xenopodis</name>
    <dbReference type="NCBI Taxonomy" id="117903"/>
    <lineage>
        <taxon>Eukaryota</taxon>
        <taxon>Metazoa</taxon>
        <taxon>Spiralia</taxon>
        <taxon>Lophotrochozoa</taxon>
        <taxon>Platyhelminthes</taxon>
        <taxon>Monogenea</taxon>
        <taxon>Polyopisthocotylea</taxon>
        <taxon>Polystomatidea</taxon>
        <taxon>Polystomatidae</taxon>
        <taxon>Protopolystoma</taxon>
    </lineage>
</organism>
<sequence>MAQMVSIFMSIWAQQQQREPTQFSQPEQGPYLGEQNHDAMPQSIETGLRDNMEPRPFISQSSDAPGQLPPDASFDPATGAVLPHLLSDLLRLDPVMATAFHAANAAVSAALKSVSNRQSDFVPVTCSISAVGTITSTIPSTFAGTAGFQDFITPSNFSTYQLASPPSAGSALKAPFAFSSSPDICVHLPPPVASQVATSRLHSSVNEPLEDQLSWQASNRTNQLMCTSDAAIISKSPLPASPLLPGKIILAPPPCSQFWPPSFPVTPSSPSVARDLSIEPSGIAHAAAFQLSQPVRSPTSWSGPRGLTTWSGSLNTPRVSTSSLAQTCLNSLQPNLPGISEARVCFTFFLSISRF</sequence>
<evidence type="ECO:0000256" key="1">
    <source>
        <dbReference type="SAM" id="MobiDB-lite"/>
    </source>
</evidence>
<dbReference type="EMBL" id="CAAALY010253629">
    <property type="protein sequence ID" value="VEL36955.1"/>
    <property type="molecule type" value="Genomic_DNA"/>
</dbReference>
<gene>
    <name evidence="2" type="ORF">PXEA_LOCUS30395</name>
</gene>
<comment type="caution">
    <text evidence="2">The sequence shown here is derived from an EMBL/GenBank/DDBJ whole genome shotgun (WGS) entry which is preliminary data.</text>
</comment>
<dbReference type="AlphaFoldDB" id="A0A448XHW0"/>
<reference evidence="2" key="1">
    <citation type="submission" date="2018-11" db="EMBL/GenBank/DDBJ databases">
        <authorList>
            <consortium name="Pathogen Informatics"/>
        </authorList>
    </citation>
    <scope>NUCLEOTIDE SEQUENCE</scope>
</reference>
<feature type="region of interest" description="Disordered" evidence="1">
    <location>
        <begin position="17"/>
        <end position="68"/>
    </location>
</feature>
<feature type="compositionally biased region" description="Polar residues" evidence="1">
    <location>
        <begin position="17"/>
        <end position="27"/>
    </location>
</feature>
<name>A0A448XHW0_9PLAT</name>
<evidence type="ECO:0000313" key="3">
    <source>
        <dbReference type="Proteomes" id="UP000784294"/>
    </source>
</evidence>